<name>A0ACB7GDI1_MANES</name>
<dbReference type="Proteomes" id="UP000091857">
    <property type="component" value="Chromosome 15"/>
</dbReference>
<evidence type="ECO:0000313" key="1">
    <source>
        <dbReference type="EMBL" id="KAG8637563.1"/>
    </source>
</evidence>
<keyword evidence="2" id="KW-1185">Reference proteome</keyword>
<comment type="caution">
    <text evidence="1">The sequence shown here is derived from an EMBL/GenBank/DDBJ whole genome shotgun (WGS) entry which is preliminary data.</text>
</comment>
<reference evidence="2" key="1">
    <citation type="journal article" date="2016" name="Nat. Biotechnol.">
        <title>Sequencing wild and cultivated cassava and related species reveals extensive interspecific hybridization and genetic diversity.</title>
        <authorList>
            <person name="Bredeson J.V."/>
            <person name="Lyons J.B."/>
            <person name="Prochnik S.E."/>
            <person name="Wu G.A."/>
            <person name="Ha C.M."/>
            <person name="Edsinger-Gonzales E."/>
            <person name="Grimwood J."/>
            <person name="Schmutz J."/>
            <person name="Rabbi I.Y."/>
            <person name="Egesi C."/>
            <person name="Nauluvula P."/>
            <person name="Lebot V."/>
            <person name="Ndunguru J."/>
            <person name="Mkamilo G."/>
            <person name="Bart R.S."/>
            <person name="Setter T.L."/>
            <person name="Gleadow R.M."/>
            <person name="Kulakow P."/>
            <person name="Ferguson M.E."/>
            <person name="Rounsley S."/>
            <person name="Rokhsar D.S."/>
        </authorList>
    </citation>
    <scope>NUCLEOTIDE SEQUENCE [LARGE SCALE GENOMIC DNA]</scope>
    <source>
        <strain evidence="2">cv. AM560-2</strain>
    </source>
</reference>
<proteinExistence type="predicted"/>
<accession>A0ACB7GDI1</accession>
<sequence>MCNLTWMVLSRVRNYSTKYPLELTKTQYKVVGEIPKRQPSINKRREKETPTVFLLTCLLALILQKTFVHFGENSHIFFMYGGNWVSIPTLGATVLCIGATALHQEYN</sequence>
<protein>
    <submittedName>
        <fullName evidence="1">Uncharacterized protein</fullName>
    </submittedName>
</protein>
<dbReference type="EMBL" id="CM004401">
    <property type="protein sequence ID" value="KAG8637563.1"/>
    <property type="molecule type" value="Genomic_DNA"/>
</dbReference>
<evidence type="ECO:0000313" key="2">
    <source>
        <dbReference type="Proteomes" id="UP000091857"/>
    </source>
</evidence>
<organism evidence="1 2">
    <name type="scientific">Manihot esculenta</name>
    <name type="common">Cassava</name>
    <name type="synonym">Jatropha manihot</name>
    <dbReference type="NCBI Taxonomy" id="3983"/>
    <lineage>
        <taxon>Eukaryota</taxon>
        <taxon>Viridiplantae</taxon>
        <taxon>Streptophyta</taxon>
        <taxon>Embryophyta</taxon>
        <taxon>Tracheophyta</taxon>
        <taxon>Spermatophyta</taxon>
        <taxon>Magnoliopsida</taxon>
        <taxon>eudicotyledons</taxon>
        <taxon>Gunneridae</taxon>
        <taxon>Pentapetalae</taxon>
        <taxon>rosids</taxon>
        <taxon>fabids</taxon>
        <taxon>Malpighiales</taxon>
        <taxon>Euphorbiaceae</taxon>
        <taxon>Crotonoideae</taxon>
        <taxon>Manihoteae</taxon>
        <taxon>Manihot</taxon>
    </lineage>
</organism>
<gene>
    <name evidence="1" type="ORF">MANES_15G135850v8</name>
</gene>